<comment type="subcellular location">
    <subcellularLocation>
        <location evidence="1">Secreted</location>
    </subcellularLocation>
</comment>
<dbReference type="GeneID" id="9378711"/>
<dbReference type="PANTHER" id="PTHR31297">
    <property type="entry name" value="GLUCAN ENDO-1,6-BETA-GLUCOSIDASE B"/>
    <property type="match status" value="1"/>
</dbReference>
<dbReference type="RefSeq" id="XP_002911444.1">
    <property type="nucleotide sequence ID" value="XM_002911398.1"/>
</dbReference>
<keyword evidence="7" id="KW-0961">Cell wall biogenesis/degradation</keyword>
<dbReference type="OrthoDB" id="62120at2759"/>
<dbReference type="Gene3D" id="3.20.20.80">
    <property type="entry name" value="Glycosidases"/>
    <property type="match status" value="1"/>
</dbReference>
<keyword evidence="13" id="KW-1185">Reference proteome</keyword>
<dbReference type="InterPro" id="IPR001547">
    <property type="entry name" value="Glyco_hydro_5"/>
</dbReference>
<dbReference type="GO" id="GO:0004338">
    <property type="term" value="F:glucan exo-1,3-beta-glucosidase activity"/>
    <property type="evidence" value="ECO:0007669"/>
    <property type="project" value="UniProtKB-EC"/>
</dbReference>
<dbReference type="STRING" id="240176.D6RLT6"/>
<protein>
    <recommendedName>
        <fullName evidence="9">glucan 1,3-beta-glucosidase</fullName>
        <ecNumber evidence="9">3.2.1.58</ecNumber>
    </recommendedName>
</protein>
<dbReference type="InterPro" id="IPR017853">
    <property type="entry name" value="GH"/>
</dbReference>
<dbReference type="InterPro" id="IPR050386">
    <property type="entry name" value="Glycosyl_hydrolase_5"/>
</dbReference>
<proteinExistence type="inferred from homology"/>
<reference evidence="12 13" key="1">
    <citation type="journal article" date="2010" name="Proc. Natl. Acad. Sci. U.S.A.">
        <title>Insights into evolution of multicellular fungi from the assembled chromosomes of the mushroom Coprinopsis cinerea (Coprinus cinereus).</title>
        <authorList>
            <person name="Stajich J.E."/>
            <person name="Wilke S.K."/>
            <person name="Ahren D."/>
            <person name="Au C.H."/>
            <person name="Birren B.W."/>
            <person name="Borodovsky M."/>
            <person name="Burns C."/>
            <person name="Canback B."/>
            <person name="Casselton L.A."/>
            <person name="Cheng C.K."/>
            <person name="Deng J."/>
            <person name="Dietrich F.S."/>
            <person name="Fargo D.C."/>
            <person name="Farman M.L."/>
            <person name="Gathman A.C."/>
            <person name="Goldberg J."/>
            <person name="Guigo R."/>
            <person name="Hoegger P.J."/>
            <person name="Hooker J.B."/>
            <person name="Huggins A."/>
            <person name="James T.Y."/>
            <person name="Kamada T."/>
            <person name="Kilaru S."/>
            <person name="Kodira C."/>
            <person name="Kues U."/>
            <person name="Kupfer D."/>
            <person name="Kwan H.S."/>
            <person name="Lomsadze A."/>
            <person name="Li W."/>
            <person name="Lilly W.W."/>
            <person name="Ma L.J."/>
            <person name="Mackey A.J."/>
            <person name="Manning G."/>
            <person name="Martin F."/>
            <person name="Muraguchi H."/>
            <person name="Natvig D.O."/>
            <person name="Palmerini H."/>
            <person name="Ramesh M.A."/>
            <person name="Rehmeyer C.J."/>
            <person name="Roe B.A."/>
            <person name="Shenoy N."/>
            <person name="Stanke M."/>
            <person name="Ter-Hovhannisyan V."/>
            <person name="Tunlid A."/>
            <person name="Velagapudi R."/>
            <person name="Vision T.J."/>
            <person name="Zeng Q."/>
            <person name="Zolan M.E."/>
            <person name="Pukkila P.J."/>
        </authorList>
    </citation>
    <scope>NUCLEOTIDE SEQUENCE [LARGE SCALE GENOMIC DNA]</scope>
    <source>
        <strain evidence="13">Okayama-7 / 130 / ATCC MYA-4618 / FGSC 9003</strain>
    </source>
</reference>
<dbReference type="Pfam" id="PF00150">
    <property type="entry name" value="Cellulase"/>
    <property type="match status" value="1"/>
</dbReference>
<evidence type="ECO:0000256" key="7">
    <source>
        <dbReference type="ARBA" id="ARBA00023316"/>
    </source>
</evidence>
<dbReference type="Proteomes" id="UP000001861">
    <property type="component" value="Unassembled WGS sequence"/>
</dbReference>
<evidence type="ECO:0000256" key="10">
    <source>
        <dbReference type="RuleBase" id="RU361153"/>
    </source>
</evidence>
<gene>
    <name evidence="12" type="ORF">CC1G_14441</name>
</gene>
<dbReference type="EMBL" id="AACS02000004">
    <property type="protein sequence ID" value="EFI27950.1"/>
    <property type="molecule type" value="Genomic_DNA"/>
</dbReference>
<evidence type="ECO:0000256" key="6">
    <source>
        <dbReference type="ARBA" id="ARBA00023295"/>
    </source>
</evidence>
<dbReference type="GO" id="GO:0009986">
    <property type="term" value="C:cell surface"/>
    <property type="evidence" value="ECO:0007669"/>
    <property type="project" value="TreeGrafter"/>
</dbReference>
<accession>D6RLT6</accession>
<dbReference type="SUPFAM" id="SSF51445">
    <property type="entry name" value="(Trans)glycosidases"/>
    <property type="match status" value="1"/>
</dbReference>
<dbReference type="OMA" id="LNEPALY"/>
<dbReference type="GO" id="GO:0005576">
    <property type="term" value="C:extracellular region"/>
    <property type="evidence" value="ECO:0007669"/>
    <property type="project" value="UniProtKB-SubCell"/>
</dbReference>
<evidence type="ECO:0000256" key="9">
    <source>
        <dbReference type="ARBA" id="ARBA00038929"/>
    </source>
</evidence>
<sequence>MEVLPAPSSTDAPEVQLPAFEYGRDKIRAVNLGGWLVLEPWITPSFFERTNNTDVIDEYTLGALVDRAAALEMLTQHWETWITEDDFIAIRAAGLTHVRIPLGFWSVPLTQDDVRTSVSSDPYIPGAWPYFLRGLTWARKHGVRVIVDLHGAPGSQNGYDNSGQRTSGPQWALQPHFVTHTVDVVRFIAANVGGLIDVLELLNEPAGFRGDDWAAVIREFWIEGYDAVRDAAGEDIHVMIGDAFLGVESWTDFLTPPRGHGVLMDFHEYQIFSHGELERSPQEHIDFACGYIDRLSSFASSNLWTVVGEWSNAITDCARWLNGRGVGARWDGTWYDTDQYHDTCEGYTGSYHNFSEEYMAFLRRYWEVQVEIGESVQGWVFWTWKVCLS</sequence>
<keyword evidence="5 10" id="KW-0378">Hydrolase</keyword>
<dbReference type="KEGG" id="cci:CC1G_14441"/>
<keyword evidence="3" id="KW-0964">Secreted</keyword>
<evidence type="ECO:0000259" key="11">
    <source>
        <dbReference type="Pfam" id="PF00150"/>
    </source>
</evidence>
<dbReference type="VEuPathDB" id="FungiDB:CC1G_14441"/>
<comment type="catalytic activity">
    <reaction evidence="8">
        <text>Successive hydrolysis of beta-D-glucose units from the non-reducing ends of (1-&gt;3)-beta-D-glucans, releasing alpha-glucose.</text>
        <dbReference type="EC" id="3.2.1.58"/>
    </reaction>
</comment>
<dbReference type="GO" id="GO:0009251">
    <property type="term" value="P:glucan catabolic process"/>
    <property type="evidence" value="ECO:0007669"/>
    <property type="project" value="TreeGrafter"/>
</dbReference>
<dbReference type="EC" id="3.2.1.58" evidence="9"/>
<name>D6RLT6_COPC7</name>
<dbReference type="FunCoup" id="D6RLT6">
    <property type="interactions" value="38"/>
</dbReference>
<evidence type="ECO:0000256" key="2">
    <source>
        <dbReference type="ARBA" id="ARBA00005641"/>
    </source>
</evidence>
<comment type="similarity">
    <text evidence="2 10">Belongs to the glycosyl hydrolase 5 (cellulase A) family.</text>
</comment>
<evidence type="ECO:0000256" key="4">
    <source>
        <dbReference type="ARBA" id="ARBA00022729"/>
    </source>
</evidence>
<keyword evidence="6 10" id="KW-0326">Glycosidase</keyword>
<evidence type="ECO:0000256" key="3">
    <source>
        <dbReference type="ARBA" id="ARBA00022525"/>
    </source>
</evidence>
<dbReference type="eggNOG" id="ENOG502QPYU">
    <property type="taxonomic scope" value="Eukaryota"/>
</dbReference>
<keyword evidence="4" id="KW-0732">Signal</keyword>
<dbReference type="HOGENOM" id="CLU_004624_0_2_1"/>
<organism evidence="12 13">
    <name type="scientific">Coprinopsis cinerea (strain Okayama-7 / 130 / ATCC MYA-4618 / FGSC 9003)</name>
    <name type="common">Inky cap fungus</name>
    <name type="synonym">Hormographiella aspergillata</name>
    <dbReference type="NCBI Taxonomy" id="240176"/>
    <lineage>
        <taxon>Eukaryota</taxon>
        <taxon>Fungi</taxon>
        <taxon>Dikarya</taxon>
        <taxon>Basidiomycota</taxon>
        <taxon>Agaricomycotina</taxon>
        <taxon>Agaricomycetes</taxon>
        <taxon>Agaricomycetidae</taxon>
        <taxon>Agaricales</taxon>
        <taxon>Agaricineae</taxon>
        <taxon>Psathyrellaceae</taxon>
        <taxon>Coprinopsis</taxon>
    </lineage>
</organism>
<evidence type="ECO:0000256" key="1">
    <source>
        <dbReference type="ARBA" id="ARBA00004613"/>
    </source>
</evidence>
<dbReference type="PANTHER" id="PTHR31297:SF1">
    <property type="entry name" value="GLUCAN 1,3-BETA-GLUCOSIDASE I_II-RELATED"/>
    <property type="match status" value="1"/>
</dbReference>
<evidence type="ECO:0000313" key="13">
    <source>
        <dbReference type="Proteomes" id="UP000001861"/>
    </source>
</evidence>
<evidence type="ECO:0000313" key="12">
    <source>
        <dbReference type="EMBL" id="EFI27950.1"/>
    </source>
</evidence>
<comment type="caution">
    <text evidence="12">The sequence shown here is derived from an EMBL/GenBank/DDBJ whole genome shotgun (WGS) entry which is preliminary data.</text>
</comment>
<feature type="domain" description="Glycoside hydrolase family 5" evidence="11">
    <location>
        <begin position="74"/>
        <end position="311"/>
    </location>
</feature>
<dbReference type="InParanoid" id="D6RLT6"/>
<dbReference type="GO" id="GO:0071555">
    <property type="term" value="P:cell wall organization"/>
    <property type="evidence" value="ECO:0007669"/>
    <property type="project" value="UniProtKB-KW"/>
</dbReference>
<evidence type="ECO:0000256" key="5">
    <source>
        <dbReference type="ARBA" id="ARBA00022801"/>
    </source>
</evidence>
<evidence type="ECO:0000256" key="8">
    <source>
        <dbReference type="ARBA" id="ARBA00036824"/>
    </source>
</evidence>
<dbReference type="AlphaFoldDB" id="D6RLT6"/>